<dbReference type="SUPFAM" id="SSF81321">
    <property type="entry name" value="Family A G protein-coupled receptor-like"/>
    <property type="match status" value="1"/>
</dbReference>
<name>A6K828_RAT</name>
<dbReference type="PROSITE" id="PS50262">
    <property type="entry name" value="G_PROTEIN_RECEP_F1_2"/>
    <property type="match status" value="1"/>
</dbReference>
<comment type="subcellular location">
    <subcellularLocation>
        <location evidence="1">Cell membrane</location>
        <topology evidence="1">Multi-pass membrane protein</topology>
    </subcellularLocation>
</comment>
<evidence type="ECO:0000256" key="6">
    <source>
        <dbReference type="ARBA" id="ARBA00022989"/>
    </source>
</evidence>
<dbReference type="Gene3D" id="1.20.1070.10">
    <property type="entry name" value="Rhodopsin 7-helix transmembrane proteins"/>
    <property type="match status" value="1"/>
</dbReference>
<keyword evidence="9" id="KW-0675">Receptor</keyword>
<evidence type="ECO:0000256" key="7">
    <source>
        <dbReference type="ARBA" id="ARBA00023040"/>
    </source>
</evidence>
<dbReference type="PANTHER" id="PTHR26454">
    <property type="entry name" value="OLFACTORY RECEPTOR"/>
    <property type="match status" value="1"/>
</dbReference>
<evidence type="ECO:0000256" key="1">
    <source>
        <dbReference type="ARBA" id="ARBA00004651"/>
    </source>
</evidence>
<evidence type="ECO:0000259" key="12">
    <source>
        <dbReference type="PROSITE" id="PS50262"/>
    </source>
</evidence>
<evidence type="ECO:0000256" key="3">
    <source>
        <dbReference type="ARBA" id="ARBA00022606"/>
    </source>
</evidence>
<protein>
    <submittedName>
        <fullName evidence="13">RCG64230</fullName>
    </submittedName>
</protein>
<dbReference type="Proteomes" id="UP000234681">
    <property type="component" value="Chromosome 7"/>
</dbReference>
<proteinExistence type="predicted"/>
<keyword evidence="6 11" id="KW-1133">Transmembrane helix</keyword>
<dbReference type="InterPro" id="IPR017452">
    <property type="entry name" value="GPCR_Rhodpsn_7TM"/>
</dbReference>
<keyword evidence="7" id="KW-0297">G-protein coupled receptor</keyword>
<evidence type="ECO:0000256" key="11">
    <source>
        <dbReference type="SAM" id="Phobius"/>
    </source>
</evidence>
<keyword evidence="3" id="KW-0716">Sensory transduction</keyword>
<keyword evidence="8 11" id="KW-0472">Membrane</keyword>
<evidence type="ECO:0000313" key="13">
    <source>
        <dbReference type="EMBL" id="EDL89098.1"/>
    </source>
</evidence>
<feature type="transmembrane region" description="Helical" evidence="11">
    <location>
        <begin position="12"/>
        <end position="39"/>
    </location>
</feature>
<dbReference type="GO" id="GO:0004984">
    <property type="term" value="F:olfactory receptor activity"/>
    <property type="evidence" value="ECO:0007669"/>
    <property type="project" value="InterPro"/>
</dbReference>
<evidence type="ECO:0000256" key="2">
    <source>
        <dbReference type="ARBA" id="ARBA00022475"/>
    </source>
</evidence>
<evidence type="ECO:0000256" key="10">
    <source>
        <dbReference type="ARBA" id="ARBA00023224"/>
    </source>
</evidence>
<dbReference type="InterPro" id="IPR047132">
    <property type="entry name" value="Olfact_rcpt_6C-like"/>
</dbReference>
<dbReference type="Pfam" id="PF13853">
    <property type="entry name" value="7tm_4"/>
    <property type="match status" value="1"/>
</dbReference>
<evidence type="ECO:0000256" key="8">
    <source>
        <dbReference type="ARBA" id="ARBA00023136"/>
    </source>
</evidence>
<gene>
    <name evidence="13" type="ORF">rCG_64230</name>
</gene>
<keyword evidence="5" id="KW-0552">Olfaction</keyword>
<feature type="transmembrane region" description="Helical" evidence="11">
    <location>
        <begin position="59"/>
        <end position="86"/>
    </location>
</feature>
<dbReference type="InterPro" id="IPR000725">
    <property type="entry name" value="Olfact_rcpt"/>
</dbReference>
<evidence type="ECO:0000256" key="5">
    <source>
        <dbReference type="ARBA" id="ARBA00022725"/>
    </source>
</evidence>
<accession>A6K828</accession>
<evidence type="ECO:0000256" key="9">
    <source>
        <dbReference type="ARBA" id="ARBA00023170"/>
    </source>
</evidence>
<keyword evidence="10" id="KW-0807">Transducer</keyword>
<sequence length="100" mass="11330">MSNRVCMQLILGSWLAGFLIIFPLVIMDLQLYFCGSNIIDHFTRDSSPLLLISCTDTAFLEFLAFFLAVFTLTVTLAIVILSYSFILRTILRIPSRAMET</sequence>
<reference evidence="14" key="1">
    <citation type="submission" date="2005-09" db="EMBL/GenBank/DDBJ databases">
        <authorList>
            <person name="Mural R.J."/>
            <person name="Li P.W."/>
            <person name="Adams M.D."/>
            <person name="Amanatides P.G."/>
            <person name="Baden-Tillson H."/>
            <person name="Barnstead M."/>
            <person name="Chin S.H."/>
            <person name="Dew I."/>
            <person name="Evans C.A."/>
            <person name="Ferriera S."/>
            <person name="Flanigan M."/>
            <person name="Fosler C."/>
            <person name="Glodek A."/>
            <person name="Gu Z."/>
            <person name="Holt R.A."/>
            <person name="Jennings D."/>
            <person name="Kraft C.L."/>
            <person name="Lu F."/>
            <person name="Nguyen T."/>
            <person name="Nusskern D.R."/>
            <person name="Pfannkoch C.M."/>
            <person name="Sitter C."/>
            <person name="Sutton G.G."/>
            <person name="Venter J.C."/>
            <person name="Wang Z."/>
            <person name="Woodage T."/>
            <person name="Zheng X.H."/>
            <person name="Zhong F."/>
        </authorList>
    </citation>
    <scope>NUCLEOTIDE SEQUENCE [LARGE SCALE GENOMIC DNA]</scope>
    <source>
        <strain>BN</strain>
        <strain evidence="14">Sprague-Dawley</strain>
    </source>
</reference>
<evidence type="ECO:0000313" key="14">
    <source>
        <dbReference type="Proteomes" id="UP000234681"/>
    </source>
</evidence>
<keyword evidence="4 11" id="KW-0812">Transmembrane</keyword>
<keyword evidence="2" id="KW-1003">Cell membrane</keyword>
<dbReference type="EMBL" id="CH474029">
    <property type="protein sequence ID" value="EDL89098.1"/>
    <property type="molecule type" value="Genomic_DNA"/>
</dbReference>
<dbReference type="GO" id="GO:0005886">
    <property type="term" value="C:plasma membrane"/>
    <property type="evidence" value="ECO:0007669"/>
    <property type="project" value="UniProtKB-SubCell"/>
</dbReference>
<dbReference type="PANTHER" id="PTHR26454:SF35">
    <property type="entry name" value="OLFACTORY RECEPTOR"/>
    <property type="match status" value="1"/>
</dbReference>
<evidence type="ECO:0000256" key="4">
    <source>
        <dbReference type="ARBA" id="ARBA00022692"/>
    </source>
</evidence>
<dbReference type="AlphaFoldDB" id="A6K828"/>
<dbReference type="GO" id="GO:0004930">
    <property type="term" value="F:G protein-coupled receptor activity"/>
    <property type="evidence" value="ECO:0007669"/>
    <property type="project" value="UniProtKB-KW"/>
</dbReference>
<organism evidence="13 14">
    <name type="scientific">Rattus norvegicus</name>
    <name type="common">Rat</name>
    <dbReference type="NCBI Taxonomy" id="10116"/>
    <lineage>
        <taxon>Eukaryota</taxon>
        <taxon>Metazoa</taxon>
        <taxon>Chordata</taxon>
        <taxon>Craniata</taxon>
        <taxon>Vertebrata</taxon>
        <taxon>Euteleostomi</taxon>
        <taxon>Mammalia</taxon>
        <taxon>Eutheria</taxon>
        <taxon>Euarchontoglires</taxon>
        <taxon>Glires</taxon>
        <taxon>Rodentia</taxon>
        <taxon>Myomorpha</taxon>
        <taxon>Muroidea</taxon>
        <taxon>Muridae</taxon>
        <taxon>Murinae</taxon>
        <taxon>Rattus</taxon>
    </lineage>
</organism>
<feature type="domain" description="G-protein coupled receptors family 1 profile" evidence="12">
    <location>
        <begin position="1"/>
        <end position="100"/>
    </location>
</feature>